<proteinExistence type="predicted"/>
<dbReference type="InterPro" id="IPR036515">
    <property type="entry name" value="Transposase_17_sf"/>
</dbReference>
<dbReference type="GO" id="GO:0003677">
    <property type="term" value="F:DNA binding"/>
    <property type="evidence" value="ECO:0007669"/>
    <property type="project" value="InterPro"/>
</dbReference>
<organism evidence="2 3">
    <name type="scientific">Candidatus Nomurabacteria bacterium RIFCSPLOWO2_01_FULL_41_12</name>
    <dbReference type="NCBI Taxonomy" id="1801774"/>
    <lineage>
        <taxon>Bacteria</taxon>
        <taxon>Candidatus Nomuraibacteriota</taxon>
    </lineage>
</organism>
<comment type="caution">
    <text evidence="2">The sequence shown here is derived from an EMBL/GenBank/DDBJ whole genome shotgun (WGS) entry which is preliminary data.</text>
</comment>
<dbReference type="SMART" id="SM01321">
    <property type="entry name" value="Y1_Tnp"/>
    <property type="match status" value="1"/>
</dbReference>
<gene>
    <name evidence="2" type="ORF">A3A05_00680</name>
</gene>
<dbReference type="SUPFAM" id="SSF143422">
    <property type="entry name" value="Transposase IS200-like"/>
    <property type="match status" value="1"/>
</dbReference>
<evidence type="ECO:0000313" key="2">
    <source>
        <dbReference type="EMBL" id="OGI85863.1"/>
    </source>
</evidence>
<evidence type="ECO:0000313" key="3">
    <source>
        <dbReference type="Proteomes" id="UP000176187"/>
    </source>
</evidence>
<feature type="domain" description="Transposase IS200-like" evidence="1">
    <location>
        <begin position="7"/>
        <end position="148"/>
    </location>
</feature>
<reference evidence="2 3" key="1">
    <citation type="journal article" date="2016" name="Nat. Commun.">
        <title>Thousands of microbial genomes shed light on interconnected biogeochemical processes in an aquifer system.</title>
        <authorList>
            <person name="Anantharaman K."/>
            <person name="Brown C.T."/>
            <person name="Hug L.A."/>
            <person name="Sharon I."/>
            <person name="Castelle C.J."/>
            <person name="Probst A.J."/>
            <person name="Thomas B.C."/>
            <person name="Singh A."/>
            <person name="Wilkins M.J."/>
            <person name="Karaoz U."/>
            <person name="Brodie E.L."/>
            <person name="Williams K.H."/>
            <person name="Hubbard S.S."/>
            <person name="Banfield J.F."/>
        </authorList>
    </citation>
    <scope>NUCLEOTIDE SEQUENCE [LARGE SCALE GENOMIC DNA]</scope>
</reference>
<dbReference type="EMBL" id="MFUY01000020">
    <property type="protein sequence ID" value="OGI85863.1"/>
    <property type="molecule type" value="Genomic_DNA"/>
</dbReference>
<name>A0A1F6WVD8_9BACT</name>
<dbReference type="PANTHER" id="PTHR34322:SF2">
    <property type="entry name" value="TRANSPOSASE IS200-LIKE DOMAIN-CONTAINING PROTEIN"/>
    <property type="match status" value="1"/>
</dbReference>
<dbReference type="PANTHER" id="PTHR34322">
    <property type="entry name" value="TRANSPOSASE, Y1_TNP DOMAIN-CONTAINING"/>
    <property type="match status" value="1"/>
</dbReference>
<dbReference type="Gene3D" id="3.30.70.1290">
    <property type="entry name" value="Transposase IS200-like"/>
    <property type="match status" value="1"/>
</dbReference>
<dbReference type="GO" id="GO:0004803">
    <property type="term" value="F:transposase activity"/>
    <property type="evidence" value="ECO:0007669"/>
    <property type="project" value="InterPro"/>
</dbReference>
<dbReference type="Proteomes" id="UP000176187">
    <property type="component" value="Unassembled WGS sequence"/>
</dbReference>
<dbReference type="AlphaFoldDB" id="A0A1F6WVD8"/>
<evidence type="ECO:0000259" key="1">
    <source>
        <dbReference type="SMART" id="SM01321"/>
    </source>
</evidence>
<dbReference type="GO" id="GO:0006313">
    <property type="term" value="P:DNA transposition"/>
    <property type="evidence" value="ECO:0007669"/>
    <property type="project" value="InterPro"/>
</dbReference>
<dbReference type="STRING" id="1801774.A3A05_00680"/>
<sequence>MFKEPLITGEYYHIYNRGVDKRDIFNNLKDLERFKESIKQFNQVEGIGSLEMYRKSISVRALSSHSRRSKPLVAIVAFCINPNHFHFILKQLVDGGIAKFMQKILGGYTYYFNQKHQRSGSLFQGTYKYKSIKDDNYFRKIFGYVNQNYLIHDIPKHKLSFIFASDTEYQSGLFNFVSRVEGQEMLEIFGDKNNFKKHCQEIISIIRNERGKTSLDEPDELPQ</sequence>
<protein>
    <recommendedName>
        <fullName evidence="1">Transposase IS200-like domain-containing protein</fullName>
    </recommendedName>
</protein>
<dbReference type="InterPro" id="IPR002686">
    <property type="entry name" value="Transposase_17"/>
</dbReference>
<dbReference type="Pfam" id="PF01797">
    <property type="entry name" value="Y1_Tnp"/>
    <property type="match status" value="1"/>
</dbReference>
<accession>A0A1F6WVD8</accession>